<gene>
    <name evidence="4" type="primary">napD</name>
    <name evidence="6" type="ORF">CZ814_00062</name>
    <name evidence="5" type="ORF">VXS06_17230</name>
</gene>
<keyword evidence="3 4" id="KW-0143">Chaperone</keyword>
<evidence type="ECO:0000256" key="4">
    <source>
        <dbReference type="HAMAP-Rule" id="MF_02200"/>
    </source>
</evidence>
<evidence type="ECO:0000256" key="2">
    <source>
        <dbReference type="ARBA" id="ARBA00022490"/>
    </source>
</evidence>
<evidence type="ECO:0000313" key="8">
    <source>
        <dbReference type="Proteomes" id="UP001306119"/>
    </source>
</evidence>
<dbReference type="AlphaFoldDB" id="A0A1T4JVB5"/>
<dbReference type="GO" id="GO:0005737">
    <property type="term" value="C:cytoplasm"/>
    <property type="evidence" value="ECO:0007669"/>
    <property type="project" value="UniProtKB-SubCell"/>
</dbReference>
<dbReference type="PANTHER" id="PTHR38603">
    <property type="entry name" value="CHAPERONE NAPD"/>
    <property type="match status" value="1"/>
</dbReference>
<evidence type="ECO:0000313" key="6">
    <source>
        <dbReference type="EMBL" id="SJZ34150.1"/>
    </source>
</evidence>
<dbReference type="InterPro" id="IPR005623">
    <property type="entry name" value="Chaperone_NapD_NO3_reduct"/>
</dbReference>
<dbReference type="Proteomes" id="UP000191116">
    <property type="component" value="Unassembled WGS sequence"/>
</dbReference>
<sequence>MTLNEVHTSSLIVHVKPQYIATISQQILAIPNTEIPATSEEGKIIVVLETENQGYVTEAIDKINNLDHVLITFLVYHHIEHYDLQAEGKL</sequence>
<evidence type="ECO:0000313" key="7">
    <source>
        <dbReference type="Proteomes" id="UP000191116"/>
    </source>
</evidence>
<reference evidence="6 7" key="1">
    <citation type="submission" date="2017-02" db="EMBL/GenBank/DDBJ databases">
        <authorList>
            <person name="Peterson S.W."/>
        </authorList>
    </citation>
    <scope>NUCLEOTIDE SEQUENCE [LARGE SCALE GENOMIC DNA]</scope>
    <source>
        <strain evidence="6 7">CECT 9189</strain>
    </source>
</reference>
<organism evidence="6 7">
    <name type="scientific">Photobacterium toruni</name>
    <dbReference type="NCBI Taxonomy" id="1935446"/>
    <lineage>
        <taxon>Bacteria</taxon>
        <taxon>Pseudomonadati</taxon>
        <taxon>Pseudomonadota</taxon>
        <taxon>Gammaproteobacteria</taxon>
        <taxon>Vibrionales</taxon>
        <taxon>Vibrionaceae</taxon>
        <taxon>Photobacterium</taxon>
    </lineage>
</organism>
<comment type="subcellular location">
    <subcellularLocation>
        <location evidence="1 4">Cytoplasm</location>
    </subcellularLocation>
</comment>
<proteinExistence type="inferred from homology"/>
<dbReference type="GO" id="GO:0005048">
    <property type="term" value="F:signal sequence binding"/>
    <property type="evidence" value="ECO:0007669"/>
    <property type="project" value="UniProtKB-UniRule"/>
</dbReference>
<dbReference type="HAMAP" id="MF_02200">
    <property type="entry name" value="NapD"/>
    <property type="match status" value="1"/>
</dbReference>
<dbReference type="RefSeq" id="WP_080172829.1">
    <property type="nucleotide sequence ID" value="NZ_AP024854.1"/>
</dbReference>
<dbReference type="Gene3D" id="3.30.70.920">
    <property type="match status" value="1"/>
</dbReference>
<comment type="function">
    <text evidence="4">Chaperone for NapA, the catalytic subunit of the periplasmic nitrate reductase. It binds directly and specifically to the twin-arginine signal peptide of NapA, preventing premature interaction with the Tat translocase and premature export.</text>
</comment>
<keyword evidence="2 4" id="KW-0963">Cytoplasm</keyword>
<accession>A0A1T4JVB5</accession>
<dbReference type="GO" id="GO:0051224">
    <property type="term" value="P:negative regulation of protein transport"/>
    <property type="evidence" value="ECO:0007669"/>
    <property type="project" value="UniProtKB-UniRule"/>
</dbReference>
<name>A0A1T4JVB5_9GAMM</name>
<evidence type="ECO:0000256" key="3">
    <source>
        <dbReference type="ARBA" id="ARBA00023186"/>
    </source>
</evidence>
<dbReference type="EMBL" id="JAYXUG010000020">
    <property type="protein sequence ID" value="MEC6833508.1"/>
    <property type="molecule type" value="Genomic_DNA"/>
</dbReference>
<evidence type="ECO:0000256" key="1">
    <source>
        <dbReference type="ARBA" id="ARBA00004496"/>
    </source>
</evidence>
<keyword evidence="8" id="KW-1185">Reference proteome</keyword>
<dbReference type="Proteomes" id="UP001306119">
    <property type="component" value="Unassembled WGS sequence"/>
</dbReference>
<protein>
    <recommendedName>
        <fullName evidence="4">Chaperone NapD</fullName>
    </recommendedName>
    <alternativeName>
        <fullName evidence="4">NapA signal peptide-binding chaperone NapD</fullName>
    </alternativeName>
</protein>
<dbReference type="Pfam" id="PF03927">
    <property type="entry name" value="NapD"/>
    <property type="match status" value="1"/>
</dbReference>
<dbReference type="EMBL" id="FUWP01000001">
    <property type="protein sequence ID" value="SJZ34150.1"/>
    <property type="molecule type" value="Genomic_DNA"/>
</dbReference>
<reference evidence="5 8" key="2">
    <citation type="submission" date="2024-01" db="EMBL/GenBank/DDBJ databases">
        <title>Active colonisers of the gastrointestinal tract of Atlantic salmon farmed in a warm water region.</title>
        <authorList>
            <person name="Bowman J.P."/>
        </authorList>
    </citation>
    <scope>NUCLEOTIDE SEQUENCE [LARGE SCALE GENOMIC DNA]</scope>
    <source>
        <strain evidence="5 8">S3MW1</strain>
    </source>
</reference>
<dbReference type="PANTHER" id="PTHR38603:SF1">
    <property type="entry name" value="CHAPERONE NAPD"/>
    <property type="match status" value="1"/>
</dbReference>
<dbReference type="OrthoDB" id="5770785at2"/>
<evidence type="ECO:0000313" key="5">
    <source>
        <dbReference type="EMBL" id="MEC6833508.1"/>
    </source>
</evidence>
<comment type="subunit">
    <text evidence="4">Interacts with the cytoplasmic NapA precursor.</text>
</comment>
<comment type="similarity">
    <text evidence="4">Belongs to the NapD family.</text>
</comment>